<organism evidence="3 4">
    <name type="scientific">Thermus scotoductus</name>
    <dbReference type="NCBI Taxonomy" id="37636"/>
    <lineage>
        <taxon>Bacteria</taxon>
        <taxon>Thermotogati</taxon>
        <taxon>Deinococcota</taxon>
        <taxon>Deinococci</taxon>
        <taxon>Thermales</taxon>
        <taxon>Thermaceae</taxon>
        <taxon>Thermus</taxon>
    </lineage>
</organism>
<keyword evidence="1" id="KW-0812">Transmembrane</keyword>
<accession>A0A430V4H8</accession>
<feature type="transmembrane region" description="Helical" evidence="1">
    <location>
        <begin position="73"/>
        <end position="91"/>
    </location>
</feature>
<dbReference type="InterPro" id="IPR005115">
    <property type="entry name" value="Gly_transporter"/>
</dbReference>
<evidence type="ECO:0000259" key="2">
    <source>
        <dbReference type="Pfam" id="PF03458"/>
    </source>
</evidence>
<evidence type="ECO:0000313" key="3">
    <source>
        <dbReference type="EMBL" id="RTI18082.1"/>
    </source>
</evidence>
<feature type="transmembrane region" description="Helical" evidence="1">
    <location>
        <begin position="107"/>
        <end position="129"/>
    </location>
</feature>
<reference evidence="3 4" key="1">
    <citation type="journal article" date="2019" name="Extremophiles">
        <title>Biogeography of thermophiles and predominance of Thermus scotoductus in domestic water heaters.</title>
        <authorList>
            <person name="Wilpiszeski R.L."/>
            <person name="Zhang Z."/>
            <person name="House C.H."/>
        </authorList>
    </citation>
    <scope>NUCLEOTIDE SEQUENCE [LARGE SCALE GENOMIC DNA]</scope>
    <source>
        <strain evidence="3 4">10_S10</strain>
    </source>
</reference>
<comment type="caution">
    <text evidence="3">The sequence shown here is derived from an EMBL/GenBank/DDBJ whole genome shotgun (WGS) entry which is preliminary data.</text>
</comment>
<feature type="domain" description="Glycine transporter" evidence="2">
    <location>
        <begin position="80"/>
        <end position="121"/>
    </location>
</feature>
<gene>
    <name evidence="3" type="ORF">CSW23_05230</name>
</gene>
<evidence type="ECO:0000313" key="4">
    <source>
        <dbReference type="Proteomes" id="UP000288073"/>
    </source>
</evidence>
<proteinExistence type="predicted"/>
<dbReference type="Proteomes" id="UP000288073">
    <property type="component" value="Unassembled WGS sequence"/>
</dbReference>
<evidence type="ECO:0000256" key="1">
    <source>
        <dbReference type="SAM" id="Phobius"/>
    </source>
</evidence>
<sequence length="158" mass="16403">MWGLDLLAGVALGLAGGSRGKTLFLALLGGVLVAAGGGIARDLIFGLPLYVLAHPAFVPVAAISAWGSYRLKLPFLPTLLLDLAGTLYFAWGGAERGLAHGLSPEKAALAGTITAIGGGVLFTVITLFYRRENDPACAHRLEYRGISGKTLEEEATTP</sequence>
<name>A0A430V4H8_THESC</name>
<dbReference type="Pfam" id="PF03458">
    <property type="entry name" value="Gly_transporter"/>
    <property type="match status" value="1"/>
</dbReference>
<dbReference type="EMBL" id="PEMN01000133">
    <property type="protein sequence ID" value="RTI18082.1"/>
    <property type="molecule type" value="Genomic_DNA"/>
</dbReference>
<keyword evidence="1" id="KW-0472">Membrane</keyword>
<protein>
    <recommendedName>
        <fullName evidence="2">Glycine transporter domain-containing protein</fullName>
    </recommendedName>
</protein>
<dbReference type="RefSeq" id="WP_015717470.1">
    <property type="nucleotide sequence ID" value="NZ_PEMN01000133.1"/>
</dbReference>
<keyword evidence="1" id="KW-1133">Transmembrane helix</keyword>
<dbReference type="AlphaFoldDB" id="A0A430V4H8"/>
<feature type="transmembrane region" description="Helical" evidence="1">
    <location>
        <begin position="44"/>
        <end position="66"/>
    </location>
</feature>